<protein>
    <submittedName>
        <fullName evidence="3">Putative acid phosphatase</fullName>
    </submittedName>
</protein>
<dbReference type="VEuPathDB" id="TriTrypDB:Lsey_0106_0170"/>
<dbReference type="OrthoDB" id="258392at2759"/>
<evidence type="ECO:0000256" key="1">
    <source>
        <dbReference type="ARBA" id="ARBA00005375"/>
    </source>
</evidence>
<dbReference type="PANTHER" id="PTHR11567:SF137">
    <property type="entry name" value="PHOSPHATASE, PUTATIVE-RELATED"/>
    <property type="match status" value="1"/>
</dbReference>
<gene>
    <name evidence="3" type="ORF">ABL78_3923</name>
</gene>
<feature type="signal peptide" evidence="2">
    <location>
        <begin position="1"/>
        <end position="31"/>
    </location>
</feature>
<comment type="similarity">
    <text evidence="1">Belongs to the histidine acid phosphatase family.</text>
</comment>
<dbReference type="GO" id="GO:0016791">
    <property type="term" value="F:phosphatase activity"/>
    <property type="evidence" value="ECO:0007669"/>
    <property type="project" value="TreeGrafter"/>
</dbReference>
<dbReference type="InterPro" id="IPR000560">
    <property type="entry name" value="His_Pase_clade-2"/>
</dbReference>
<accession>A0A0N1IKN6</accession>
<keyword evidence="2" id="KW-0732">Signal</keyword>
<evidence type="ECO:0000313" key="3">
    <source>
        <dbReference type="EMBL" id="KPI87011.1"/>
    </source>
</evidence>
<dbReference type="EMBL" id="LJSK01000106">
    <property type="protein sequence ID" value="KPI87011.1"/>
    <property type="molecule type" value="Genomic_DNA"/>
</dbReference>
<sequence>MMRSPLPRHQAVFAVVALMVLLLNVSVVVNAYDDVRSQKAPAAGPVHPRVNINWTEQSANANLTRTERKNILRNKLVLTKLVVLNRHGHRAPNAPYWQMCPNDAFNRKRYDVMAEDLSGLGMQEEYHFGQYIHGTYRNFIGDKFNRSLHYFRAVGEPRILQSAMAVAQGIFPDGFGPGGFLPSRPQFVPIFSDMDTHEYLLDDVPCFRRAEKDSHRWLNASYPLFLKDPYNSKVIASMKKLCGAYNGTAKGYAYIKTIADGLTFNTDLGLNVLNGKLTPRMLFDIRNVSLQLLMQRLYNTDEQQTYTVVDLPRSVLQVFNHTHIGDSPAQLNDFYDTRQESNFYFVHREALYAFAQFFGFQYNVAGLPPGEVPVAASLIMEKLMPLRDQYSHDEKKIYIRITLWTPYKGSYSIPISKCRIPELCELRELRNIYDERVKRTGTWEALCNYKPQEIDHTTDIR</sequence>
<comment type="caution">
    <text evidence="3">The sequence shown here is derived from an EMBL/GenBank/DDBJ whole genome shotgun (WGS) entry which is preliminary data.</text>
</comment>
<dbReference type="AlphaFoldDB" id="A0A0N1IKN6"/>
<dbReference type="Proteomes" id="UP000038009">
    <property type="component" value="Unassembled WGS sequence"/>
</dbReference>
<proteinExistence type="inferred from homology"/>
<evidence type="ECO:0000313" key="4">
    <source>
        <dbReference type="Proteomes" id="UP000038009"/>
    </source>
</evidence>
<dbReference type="PANTHER" id="PTHR11567">
    <property type="entry name" value="ACID PHOSPHATASE-RELATED"/>
    <property type="match status" value="1"/>
</dbReference>
<organism evidence="3 4">
    <name type="scientific">Leptomonas seymouri</name>
    <dbReference type="NCBI Taxonomy" id="5684"/>
    <lineage>
        <taxon>Eukaryota</taxon>
        <taxon>Discoba</taxon>
        <taxon>Euglenozoa</taxon>
        <taxon>Kinetoplastea</taxon>
        <taxon>Metakinetoplastina</taxon>
        <taxon>Trypanosomatida</taxon>
        <taxon>Trypanosomatidae</taxon>
        <taxon>Leishmaniinae</taxon>
        <taxon>Leptomonas</taxon>
    </lineage>
</organism>
<keyword evidence="4" id="KW-1185">Reference proteome</keyword>
<dbReference type="Gene3D" id="3.40.50.1240">
    <property type="entry name" value="Phosphoglycerate mutase-like"/>
    <property type="match status" value="1"/>
</dbReference>
<evidence type="ECO:0000256" key="2">
    <source>
        <dbReference type="SAM" id="SignalP"/>
    </source>
</evidence>
<dbReference type="OMA" id="HGHRAPN"/>
<dbReference type="Pfam" id="PF00328">
    <property type="entry name" value="His_Phos_2"/>
    <property type="match status" value="1"/>
</dbReference>
<reference evidence="3 4" key="1">
    <citation type="journal article" date="2015" name="PLoS Pathog.">
        <title>Leptomonas seymouri: Adaptations to the Dixenous Life Cycle Analyzed by Genome Sequencing, Transcriptome Profiling and Co-infection with Leishmania donovani.</title>
        <authorList>
            <person name="Kraeva N."/>
            <person name="Butenko A."/>
            <person name="Hlavacova J."/>
            <person name="Kostygov A."/>
            <person name="Myskova J."/>
            <person name="Grybchuk D."/>
            <person name="Lestinova T."/>
            <person name="Votypka J."/>
            <person name="Volf P."/>
            <person name="Opperdoes F."/>
            <person name="Flegontov P."/>
            <person name="Lukes J."/>
            <person name="Yurchenko V."/>
        </authorList>
    </citation>
    <scope>NUCLEOTIDE SEQUENCE [LARGE SCALE GENOMIC DNA]</scope>
    <source>
        <strain evidence="3 4">ATCC 30220</strain>
    </source>
</reference>
<dbReference type="SUPFAM" id="SSF53254">
    <property type="entry name" value="Phosphoglycerate mutase-like"/>
    <property type="match status" value="1"/>
</dbReference>
<name>A0A0N1IKN6_LEPSE</name>
<feature type="chain" id="PRO_5005874127" evidence="2">
    <location>
        <begin position="32"/>
        <end position="461"/>
    </location>
</feature>
<dbReference type="InterPro" id="IPR029033">
    <property type="entry name" value="His_PPase_superfam"/>
</dbReference>
<dbReference type="InterPro" id="IPR050645">
    <property type="entry name" value="Histidine_acid_phosphatase"/>
</dbReference>